<accession>A0A972W0M3</accession>
<name>A0A972W0M3_9GAMM</name>
<proteinExistence type="predicted"/>
<gene>
    <name evidence="2" type="ORF">HQ497_15925</name>
</gene>
<protein>
    <submittedName>
        <fullName evidence="2">DUF2807 domain-containing protein</fullName>
    </submittedName>
</protein>
<dbReference type="PANTHER" id="PTHR39200:SF1">
    <property type="entry name" value="AUTO-TRANSPORTER ADHESIN HEAD GIN DOMAIN-CONTAINING PROTEIN-RELATED"/>
    <property type="match status" value="1"/>
</dbReference>
<evidence type="ECO:0000259" key="1">
    <source>
        <dbReference type="Pfam" id="PF10988"/>
    </source>
</evidence>
<sequence length="224" mass="24449">MTIEVRQVSDFNKVRLRGPGILRVTQSDHESLTIRAPRYGISQLQSIVVNEELLLGYVSVGPVSLQFHREVITYDLHVKDLRQVCLTGVGRAVLPDMDSDVLVLQVKGAGDIRVDHLTADRLEVLIDGRGRVAVSGDVESQSVVVRDAGNYQAEAMISDFADLRVTGPGRAAISVNDRLRVAITGQGTVSYVGFPEIVKLISSSGRLQRNRLSGLPLKRGEEHG</sequence>
<dbReference type="Proteomes" id="UP000754644">
    <property type="component" value="Unassembled WGS sequence"/>
</dbReference>
<feature type="domain" description="Putative auto-transporter adhesin head GIN" evidence="1">
    <location>
        <begin position="10"/>
        <end position="195"/>
    </location>
</feature>
<reference evidence="2" key="1">
    <citation type="submission" date="2020-05" db="EMBL/GenBank/DDBJ databases">
        <title>Sulfur intermediates as new biogeochemical hubs in an aquatic model microbial ecosystem.</title>
        <authorList>
            <person name="Vigneron A."/>
        </authorList>
    </citation>
    <scope>NUCLEOTIDE SEQUENCE</scope>
    <source>
        <strain evidence="2">Bin.250</strain>
    </source>
</reference>
<dbReference type="InterPro" id="IPR021255">
    <property type="entry name" value="DUF2807"/>
</dbReference>
<organism evidence="2 3">
    <name type="scientific">SAR86 cluster bacterium</name>
    <dbReference type="NCBI Taxonomy" id="2030880"/>
    <lineage>
        <taxon>Bacteria</taxon>
        <taxon>Pseudomonadati</taxon>
        <taxon>Pseudomonadota</taxon>
        <taxon>Gammaproteobacteria</taxon>
        <taxon>SAR86 cluster</taxon>
    </lineage>
</organism>
<comment type="caution">
    <text evidence="2">The sequence shown here is derived from an EMBL/GenBank/DDBJ whole genome shotgun (WGS) entry which is preliminary data.</text>
</comment>
<dbReference type="Gene3D" id="2.160.20.120">
    <property type="match status" value="1"/>
</dbReference>
<dbReference type="EMBL" id="JABMOJ010000592">
    <property type="protein sequence ID" value="NQV66849.1"/>
    <property type="molecule type" value="Genomic_DNA"/>
</dbReference>
<dbReference type="PANTHER" id="PTHR39200">
    <property type="entry name" value="HYPOTHETICAL EXPORTED PROTEIN"/>
    <property type="match status" value="1"/>
</dbReference>
<dbReference type="Pfam" id="PF10988">
    <property type="entry name" value="DUF2807"/>
    <property type="match status" value="1"/>
</dbReference>
<evidence type="ECO:0000313" key="3">
    <source>
        <dbReference type="Proteomes" id="UP000754644"/>
    </source>
</evidence>
<evidence type="ECO:0000313" key="2">
    <source>
        <dbReference type="EMBL" id="NQV66849.1"/>
    </source>
</evidence>
<dbReference type="AlphaFoldDB" id="A0A972W0M3"/>